<dbReference type="KEGG" id="ego:BBD34_03070"/>
<evidence type="ECO:0000313" key="2">
    <source>
        <dbReference type="Proteomes" id="UP000190816"/>
    </source>
</evidence>
<proteinExistence type="predicted"/>
<protein>
    <submittedName>
        <fullName evidence="1">Uncharacterized protein</fullName>
    </submittedName>
</protein>
<dbReference type="AlphaFoldDB" id="A0AAJ3TQZ5"/>
<sequence length="111" mass="12857">MPLQKNKIEKEFKTPLGIVRSGIICGEISGFVENKQYENGCSEIFNTNGHNIEIVSFRIKVPLYNGDSLTDSFGWIFRIEKIAEIKDEIEVYCLLDKINDEVFLIRRQENI</sequence>
<comment type="caution">
    <text evidence="1">The sequence shown here is derived from an EMBL/GenBank/DDBJ whole genome shotgun (WGS) entry which is preliminary data.</text>
</comment>
<accession>A0AAJ3TQZ5</accession>
<dbReference type="EMBL" id="MAIC01000004">
    <property type="protein sequence ID" value="OPB79466.1"/>
    <property type="molecule type" value="Genomic_DNA"/>
</dbReference>
<evidence type="ECO:0000313" key="1">
    <source>
        <dbReference type="EMBL" id="OPB79466.1"/>
    </source>
</evidence>
<dbReference type="RefSeq" id="WP_078402316.1">
    <property type="nucleotide sequence ID" value="NZ_CP016377.1"/>
</dbReference>
<name>A0AAJ3TQZ5_9FLAO</name>
<dbReference type="Proteomes" id="UP000190816">
    <property type="component" value="Unassembled WGS sequence"/>
</dbReference>
<organism evidence="1 2">
    <name type="scientific">Elizabethkingia ursingii</name>
    <dbReference type="NCBI Taxonomy" id="1756150"/>
    <lineage>
        <taxon>Bacteria</taxon>
        <taxon>Pseudomonadati</taxon>
        <taxon>Bacteroidota</taxon>
        <taxon>Flavobacteriia</taxon>
        <taxon>Flavobacteriales</taxon>
        <taxon>Weeksellaceae</taxon>
        <taxon>Elizabethkingia</taxon>
    </lineage>
</organism>
<gene>
    <name evidence="1" type="ORF">BAY32_17365</name>
</gene>
<reference evidence="1 2" key="1">
    <citation type="submission" date="2016-06" db="EMBL/GenBank/DDBJ databases">
        <authorList>
            <person name="Nicholson A.C."/>
        </authorList>
    </citation>
    <scope>NUCLEOTIDE SEQUENCE [LARGE SCALE GENOMIC DNA]</scope>
    <source>
        <strain evidence="1 2">G4123</strain>
    </source>
</reference>